<feature type="transmembrane region" description="Helical" evidence="1">
    <location>
        <begin position="182"/>
        <end position="201"/>
    </location>
</feature>
<dbReference type="GeneID" id="5410783"/>
<dbReference type="eggNOG" id="arCOG03906">
    <property type="taxonomic scope" value="Archaea"/>
</dbReference>
<sequence length="207" mass="21685">MVVITGIPIAGAENVTPVTTPFITIDPIGNHTIDSPFFINGTTNLAAGNVLQLVIETTNFNPGGAGSGLVANVTVQPGQDSVNVWSCNATTYLWETFGPGCCQVPTPDAVTPGEYVVMVTSAQAYDRELFYMLPAESLPTGAIMSLPVSSPSANSADDQETPFPVSTTIYVPTNPTTRSSPLSVAIPVVVIAAMVIVGSICRRNRRI</sequence>
<keyword evidence="1" id="KW-0472">Membrane</keyword>
<organism evidence="2 3">
    <name type="scientific">Methanoregula boonei (strain DSM 21154 / JCM 14090 / 6A8)</name>
    <dbReference type="NCBI Taxonomy" id="456442"/>
    <lineage>
        <taxon>Archaea</taxon>
        <taxon>Methanobacteriati</taxon>
        <taxon>Methanobacteriota</taxon>
        <taxon>Stenosarchaea group</taxon>
        <taxon>Methanomicrobia</taxon>
        <taxon>Methanomicrobiales</taxon>
        <taxon>Methanoregulaceae</taxon>
        <taxon>Methanoregula</taxon>
    </lineage>
</organism>
<keyword evidence="1" id="KW-1133">Transmembrane helix</keyword>
<name>A7I7I5_METB6</name>
<keyword evidence="3" id="KW-1185">Reference proteome</keyword>
<dbReference type="KEGG" id="mbn:Mboo_1178"/>
<dbReference type="AlphaFoldDB" id="A7I7I5"/>
<protein>
    <submittedName>
        <fullName evidence="2">Uncharacterized protein</fullName>
    </submittedName>
</protein>
<evidence type="ECO:0000313" key="3">
    <source>
        <dbReference type="Proteomes" id="UP000002408"/>
    </source>
</evidence>
<dbReference type="EMBL" id="CP000780">
    <property type="protein sequence ID" value="ABS55696.1"/>
    <property type="molecule type" value="Genomic_DNA"/>
</dbReference>
<gene>
    <name evidence="2" type="ordered locus">Mboo_1178</name>
</gene>
<proteinExistence type="predicted"/>
<accession>A7I7I5</accession>
<reference evidence="3" key="1">
    <citation type="journal article" date="2015" name="Microbiology">
        <title>Genome of Methanoregula boonei 6A8 reveals adaptations to oligotrophic peatland environments.</title>
        <authorList>
            <person name="Braeuer S."/>
            <person name="Cadillo-Quiroz H."/>
            <person name="Kyrpides N."/>
            <person name="Woyke T."/>
            <person name="Goodwin L."/>
            <person name="Detter C."/>
            <person name="Podell S."/>
            <person name="Yavitt J.B."/>
            <person name="Zinder S.H."/>
        </authorList>
    </citation>
    <scope>NUCLEOTIDE SEQUENCE [LARGE SCALE GENOMIC DNA]</scope>
    <source>
        <strain evidence="3">DSM 21154 / JCM 14090 / 6A8</strain>
    </source>
</reference>
<dbReference type="RefSeq" id="WP_012106724.1">
    <property type="nucleotide sequence ID" value="NC_009712.1"/>
</dbReference>
<evidence type="ECO:0000256" key="1">
    <source>
        <dbReference type="SAM" id="Phobius"/>
    </source>
</evidence>
<dbReference type="Proteomes" id="UP000002408">
    <property type="component" value="Chromosome"/>
</dbReference>
<keyword evidence="1" id="KW-0812">Transmembrane</keyword>
<evidence type="ECO:0000313" key="2">
    <source>
        <dbReference type="EMBL" id="ABS55696.1"/>
    </source>
</evidence>
<dbReference type="HOGENOM" id="CLU_1222517_0_0_2"/>